<dbReference type="InterPro" id="IPR012349">
    <property type="entry name" value="Split_barrel_FMN-bd"/>
</dbReference>
<dbReference type="Gene3D" id="2.30.110.10">
    <property type="entry name" value="Electron Transport, Fmn-binding Protein, Chain A"/>
    <property type="match status" value="1"/>
</dbReference>
<dbReference type="Proteomes" id="UP000183687">
    <property type="component" value="Unassembled WGS sequence"/>
</dbReference>
<dbReference type="EMBL" id="FNSH01000002">
    <property type="protein sequence ID" value="SEC28049.1"/>
    <property type="molecule type" value="Genomic_DNA"/>
</dbReference>
<accession>A0AB38A962</accession>
<dbReference type="InterPro" id="IPR055196">
    <property type="entry name" value="Putative_PNPOx_2"/>
</dbReference>
<evidence type="ECO:0000313" key="3">
    <source>
        <dbReference type="Proteomes" id="UP000183687"/>
    </source>
</evidence>
<dbReference type="Pfam" id="PF22696">
    <property type="entry name" value="Putative_PNPOx_2"/>
    <property type="match status" value="1"/>
</dbReference>
<dbReference type="RefSeq" id="WP_002563842.1">
    <property type="nucleotide sequence ID" value="NZ_FNSH01000002.1"/>
</dbReference>
<protein>
    <submittedName>
        <fullName evidence="2">Pyridoxamine 5'-phosphate oxidase</fullName>
    </submittedName>
</protein>
<gene>
    <name evidence="2" type="ORF">SAMN04489746_1588</name>
</gene>
<name>A0AB38A962_9ACTN</name>
<feature type="domain" description="Pyridoxamine 5'-phosphate oxidase-like" evidence="1">
    <location>
        <begin position="12"/>
        <end position="130"/>
    </location>
</feature>
<evidence type="ECO:0000259" key="1">
    <source>
        <dbReference type="Pfam" id="PF22696"/>
    </source>
</evidence>
<dbReference type="SUPFAM" id="SSF50475">
    <property type="entry name" value="FMN-binding split barrel"/>
    <property type="match status" value="1"/>
</dbReference>
<evidence type="ECO:0000313" key="2">
    <source>
        <dbReference type="EMBL" id="SEC28049.1"/>
    </source>
</evidence>
<comment type="caution">
    <text evidence="2">The sequence shown here is derived from an EMBL/GenBank/DDBJ whole genome shotgun (WGS) entry which is preliminary data.</text>
</comment>
<sequence>MNAKTEFLKIMAEQTTIALATSVNDIPNVRIVNFYFEPTENKIYFSSFKGDDKIKEIESNPCVSFTTIPHSGNEYVRAKGIVQKSPKTIFDVAKQFIAKIPDYKDVIECAGESLILFEVSFDTAIVTKDLDTITTLKL</sequence>
<dbReference type="AlphaFoldDB" id="A0AB38A962"/>
<organism evidence="2 3">
    <name type="scientific">Atopobium minutum</name>
    <dbReference type="NCBI Taxonomy" id="1381"/>
    <lineage>
        <taxon>Bacteria</taxon>
        <taxon>Bacillati</taxon>
        <taxon>Actinomycetota</taxon>
        <taxon>Coriobacteriia</taxon>
        <taxon>Coriobacteriales</taxon>
        <taxon>Atopobiaceae</taxon>
        <taxon>Atopobium</taxon>
    </lineage>
</organism>
<reference evidence="2 3" key="1">
    <citation type="submission" date="2016-10" db="EMBL/GenBank/DDBJ databases">
        <authorList>
            <person name="Varghese N."/>
            <person name="Submissions S."/>
        </authorList>
    </citation>
    <scope>NUCLEOTIDE SEQUENCE [LARGE SCALE GENOMIC DNA]</scope>
    <source>
        <strain evidence="2 3">DSM 20586</strain>
    </source>
</reference>
<proteinExistence type="predicted"/>